<keyword evidence="4 5" id="KW-0472">Membrane</keyword>
<dbReference type="Proteomes" id="UP000267400">
    <property type="component" value="Unassembled WGS sequence"/>
</dbReference>
<evidence type="ECO:0000313" key="8">
    <source>
        <dbReference type="Proteomes" id="UP000267400"/>
    </source>
</evidence>
<keyword evidence="7" id="KW-0436">Ligase</keyword>
<gene>
    <name evidence="7" type="ORF">EKG36_07205</name>
</gene>
<dbReference type="GO" id="GO:0016874">
    <property type="term" value="F:ligase activity"/>
    <property type="evidence" value="ECO:0007669"/>
    <property type="project" value="UniProtKB-KW"/>
</dbReference>
<organism evidence="7 8">
    <name type="scientific">Halomonas nitroreducens</name>
    <dbReference type="NCBI Taxonomy" id="447425"/>
    <lineage>
        <taxon>Bacteria</taxon>
        <taxon>Pseudomonadati</taxon>
        <taxon>Pseudomonadota</taxon>
        <taxon>Gammaproteobacteria</taxon>
        <taxon>Oceanospirillales</taxon>
        <taxon>Halomonadaceae</taxon>
        <taxon>Halomonas</taxon>
    </lineage>
</organism>
<dbReference type="OrthoDB" id="8576060at2"/>
<feature type="transmembrane region" description="Helical" evidence="5">
    <location>
        <begin position="87"/>
        <end position="104"/>
    </location>
</feature>
<evidence type="ECO:0000313" key="7">
    <source>
        <dbReference type="EMBL" id="RTR05364.1"/>
    </source>
</evidence>
<evidence type="ECO:0000259" key="6">
    <source>
        <dbReference type="Pfam" id="PF04932"/>
    </source>
</evidence>
<feature type="domain" description="O-antigen ligase-related" evidence="6">
    <location>
        <begin position="218"/>
        <end position="369"/>
    </location>
</feature>
<feature type="transmembrane region" description="Helical" evidence="5">
    <location>
        <begin position="255"/>
        <end position="271"/>
    </location>
</feature>
<keyword evidence="8" id="KW-1185">Reference proteome</keyword>
<keyword evidence="2 5" id="KW-0812">Transmembrane</keyword>
<comment type="subcellular location">
    <subcellularLocation>
        <location evidence="1">Membrane</location>
        <topology evidence="1">Multi-pass membrane protein</topology>
    </subcellularLocation>
</comment>
<feature type="transmembrane region" description="Helical" evidence="5">
    <location>
        <begin position="21"/>
        <end position="46"/>
    </location>
</feature>
<evidence type="ECO:0000256" key="4">
    <source>
        <dbReference type="ARBA" id="ARBA00023136"/>
    </source>
</evidence>
<keyword evidence="3 5" id="KW-1133">Transmembrane helix</keyword>
<dbReference type="EMBL" id="RXNS01000005">
    <property type="protein sequence ID" value="RTR05364.1"/>
    <property type="molecule type" value="Genomic_DNA"/>
</dbReference>
<dbReference type="RefSeq" id="WP_126482525.1">
    <property type="nucleotide sequence ID" value="NZ_RXNS01000005.1"/>
</dbReference>
<dbReference type="PANTHER" id="PTHR37422:SF23">
    <property type="entry name" value="TEICHURONIC ACID BIOSYNTHESIS PROTEIN TUAE"/>
    <property type="match status" value="1"/>
</dbReference>
<feature type="transmembrane region" description="Helical" evidence="5">
    <location>
        <begin position="230"/>
        <end position="248"/>
    </location>
</feature>
<feature type="transmembrane region" description="Helical" evidence="5">
    <location>
        <begin position="206"/>
        <end position="224"/>
    </location>
</feature>
<sequence length="460" mass="49697">MQLLIFNQVGHEYSRHLLDSVLMNGQIVMPGVKAVQASAILIIFALPALMNTALWLLAVSLAILGLVIMAFNPFLSDACGSPPLPKAGRVLVLGLGIYAITHLTMNLYHGNTVAEWSRVVLPLLCLAGAMALHVRQPKASWMWIGLSIGALPLGFLAIVERLLGVDRAGNHGPLDAILFGNIGLLAGLLCLAGLGWAWARPRRWRWCVALLTGAAGGFIASALSGSRGGWIALPFALVIFNLGLVRWLPASRRTVFWFSVMGVLVAIYAFPHTGVQDRIGVTLGEVTHYLSGEEVDTGSVSLRLDMWSGAARLVKESPVLGHGEAGYDEGMRRLMGKMGLEPGILQFYHAHNDLLDAWAKAGLPGLLTLLMLYALPIVLFRSGLANPDPASRSLAMAGVLLSVCFMSFGVTYSFFYFPVGIAVYCSWLMVIWNLHQQAAESLPVNQSEHGRHGMSRRLGS</sequence>
<feature type="transmembrane region" description="Helical" evidence="5">
    <location>
        <begin position="361"/>
        <end position="380"/>
    </location>
</feature>
<feature type="transmembrane region" description="Helical" evidence="5">
    <location>
        <begin position="392"/>
        <end position="409"/>
    </location>
</feature>
<dbReference type="InterPro" id="IPR007016">
    <property type="entry name" value="O-antigen_ligase-rel_domated"/>
</dbReference>
<feature type="transmembrane region" description="Helical" evidence="5">
    <location>
        <begin position="141"/>
        <end position="159"/>
    </location>
</feature>
<evidence type="ECO:0000256" key="5">
    <source>
        <dbReference type="SAM" id="Phobius"/>
    </source>
</evidence>
<dbReference type="AlphaFoldDB" id="A0A431V4R1"/>
<proteinExistence type="predicted"/>
<evidence type="ECO:0000256" key="2">
    <source>
        <dbReference type="ARBA" id="ARBA00022692"/>
    </source>
</evidence>
<reference evidence="7 8" key="1">
    <citation type="submission" date="2018-12" db="EMBL/GenBank/DDBJ databases">
        <authorList>
            <person name="Yu L."/>
        </authorList>
    </citation>
    <scope>NUCLEOTIDE SEQUENCE [LARGE SCALE GENOMIC DNA]</scope>
    <source>
        <strain evidence="7 8">11S</strain>
    </source>
</reference>
<name>A0A431V4R1_9GAMM</name>
<dbReference type="InterPro" id="IPR051533">
    <property type="entry name" value="WaaL-like"/>
</dbReference>
<dbReference type="PANTHER" id="PTHR37422">
    <property type="entry name" value="TEICHURONIC ACID BIOSYNTHESIS PROTEIN TUAE"/>
    <property type="match status" value="1"/>
</dbReference>
<feature type="transmembrane region" description="Helical" evidence="5">
    <location>
        <begin position="52"/>
        <end position="75"/>
    </location>
</feature>
<feature type="transmembrane region" description="Helical" evidence="5">
    <location>
        <begin position="179"/>
        <end position="199"/>
    </location>
</feature>
<accession>A0A431V4R1</accession>
<protein>
    <submittedName>
        <fullName evidence="7">O-antigen ligase family protein</fullName>
    </submittedName>
</protein>
<dbReference type="GO" id="GO:0016020">
    <property type="term" value="C:membrane"/>
    <property type="evidence" value="ECO:0007669"/>
    <property type="project" value="UniProtKB-SubCell"/>
</dbReference>
<evidence type="ECO:0000256" key="1">
    <source>
        <dbReference type="ARBA" id="ARBA00004141"/>
    </source>
</evidence>
<dbReference type="Pfam" id="PF04932">
    <property type="entry name" value="Wzy_C"/>
    <property type="match status" value="1"/>
</dbReference>
<evidence type="ECO:0000256" key="3">
    <source>
        <dbReference type="ARBA" id="ARBA00022989"/>
    </source>
</evidence>
<comment type="caution">
    <text evidence="7">The sequence shown here is derived from an EMBL/GenBank/DDBJ whole genome shotgun (WGS) entry which is preliminary data.</text>
</comment>